<evidence type="ECO:0000259" key="7">
    <source>
        <dbReference type="Pfam" id="PF09349"/>
    </source>
</evidence>
<evidence type="ECO:0000256" key="2">
    <source>
        <dbReference type="ARBA" id="ARBA00004754"/>
    </source>
</evidence>
<comment type="pathway">
    <text evidence="2">Purine metabolism; urate degradation; (S)-allantoin from urate: step 3/3.</text>
</comment>
<dbReference type="InterPro" id="IPR018020">
    <property type="entry name" value="OHCU_decarboxylase"/>
</dbReference>
<accession>A0ABW0J467</accession>
<sequence>MKAMHYTLEQLNRASTEAFVAALSGIFEHSPWVAEAAAAERPFTSVEALHGAMSRAVESVGETKQLALIGAHPELAGKAAVRGELTAESTREQRGAGLNQCTQDEFDKLQSLNRAYREKFGFPFILAVRGYDRHGIIANFEARVNNNRADEIRASLDEIYRIARFRLDELIDA</sequence>
<name>A0ABW0J467_9BURK</name>
<dbReference type="SUPFAM" id="SSF158694">
    <property type="entry name" value="UraD-Like"/>
    <property type="match status" value="1"/>
</dbReference>
<dbReference type="Gene3D" id="1.10.3330.10">
    <property type="entry name" value="Oxo-4-hydroxy-4-carboxy-5-ureidoimidazoline decarboxylase"/>
    <property type="match status" value="1"/>
</dbReference>
<dbReference type="EC" id="4.1.1.97" evidence="3"/>
<dbReference type="PANTHER" id="PTHR43466:SF1">
    <property type="entry name" value="2-OXO-4-HYDROXY-4-CARBOXY-5-UREIDOIMIDAZOLINE DECARBOXYLASE-RELATED"/>
    <property type="match status" value="1"/>
</dbReference>
<dbReference type="NCBIfam" id="TIGR03164">
    <property type="entry name" value="UHCUDC"/>
    <property type="match status" value="1"/>
</dbReference>
<dbReference type="GO" id="GO:0051997">
    <property type="term" value="F:2-oxo-4-hydroxy-4-carboxy-5-ureidoimidazoline decarboxylase activity"/>
    <property type="evidence" value="ECO:0007669"/>
    <property type="project" value="UniProtKB-EC"/>
</dbReference>
<dbReference type="EMBL" id="JBHSMP010000007">
    <property type="protein sequence ID" value="MFC5427832.1"/>
    <property type="molecule type" value="Genomic_DNA"/>
</dbReference>
<dbReference type="PANTHER" id="PTHR43466">
    <property type="entry name" value="2-OXO-4-HYDROXY-4-CARBOXY-5-UREIDOIMIDAZOLINE DECARBOXYLASE-RELATED"/>
    <property type="match status" value="1"/>
</dbReference>
<proteinExistence type="predicted"/>
<comment type="caution">
    <text evidence="8">The sequence shown here is derived from an EMBL/GenBank/DDBJ whole genome shotgun (WGS) entry which is preliminary data.</text>
</comment>
<evidence type="ECO:0000256" key="5">
    <source>
        <dbReference type="ARBA" id="ARBA00022793"/>
    </source>
</evidence>
<evidence type="ECO:0000256" key="1">
    <source>
        <dbReference type="ARBA" id="ARBA00001163"/>
    </source>
</evidence>
<keyword evidence="4" id="KW-0659">Purine metabolism</keyword>
<keyword evidence="9" id="KW-1185">Reference proteome</keyword>
<organism evidence="8 9">
    <name type="scientific">Paraburkholderia denitrificans</name>
    <dbReference type="NCBI Taxonomy" id="694025"/>
    <lineage>
        <taxon>Bacteria</taxon>
        <taxon>Pseudomonadati</taxon>
        <taxon>Pseudomonadota</taxon>
        <taxon>Betaproteobacteria</taxon>
        <taxon>Burkholderiales</taxon>
        <taxon>Burkholderiaceae</taxon>
        <taxon>Paraburkholderia</taxon>
    </lineage>
</organism>
<dbReference type="InterPro" id="IPR036778">
    <property type="entry name" value="OHCU_decarboxylase_sf"/>
</dbReference>
<evidence type="ECO:0000313" key="8">
    <source>
        <dbReference type="EMBL" id="MFC5427832.1"/>
    </source>
</evidence>
<keyword evidence="6 8" id="KW-0456">Lyase</keyword>
<dbReference type="RefSeq" id="WP_377709431.1">
    <property type="nucleotide sequence ID" value="NZ_JBHSMP010000007.1"/>
</dbReference>
<comment type="catalytic activity">
    <reaction evidence="1">
        <text>5-hydroxy-2-oxo-4-ureido-2,5-dihydro-1H-imidazole-5-carboxylate + H(+) = (S)-allantoin + CO2</text>
        <dbReference type="Rhea" id="RHEA:26301"/>
        <dbReference type="ChEBI" id="CHEBI:15378"/>
        <dbReference type="ChEBI" id="CHEBI:15678"/>
        <dbReference type="ChEBI" id="CHEBI:16526"/>
        <dbReference type="ChEBI" id="CHEBI:58639"/>
        <dbReference type="EC" id="4.1.1.97"/>
    </reaction>
</comment>
<evidence type="ECO:0000256" key="3">
    <source>
        <dbReference type="ARBA" id="ARBA00012257"/>
    </source>
</evidence>
<evidence type="ECO:0000256" key="4">
    <source>
        <dbReference type="ARBA" id="ARBA00022631"/>
    </source>
</evidence>
<evidence type="ECO:0000256" key="6">
    <source>
        <dbReference type="ARBA" id="ARBA00023239"/>
    </source>
</evidence>
<reference evidence="9" key="1">
    <citation type="journal article" date="2019" name="Int. J. Syst. Evol. Microbiol.">
        <title>The Global Catalogue of Microorganisms (GCM) 10K type strain sequencing project: providing services to taxonomists for standard genome sequencing and annotation.</title>
        <authorList>
            <consortium name="The Broad Institute Genomics Platform"/>
            <consortium name="The Broad Institute Genome Sequencing Center for Infectious Disease"/>
            <person name="Wu L."/>
            <person name="Ma J."/>
        </authorList>
    </citation>
    <scope>NUCLEOTIDE SEQUENCE [LARGE SCALE GENOMIC DNA]</scope>
    <source>
        <strain evidence="9">CCUG 56042</strain>
    </source>
</reference>
<gene>
    <name evidence="8" type="primary">uraD</name>
    <name evidence="8" type="ORF">ACFPTO_03270</name>
</gene>
<protein>
    <recommendedName>
        <fullName evidence="3">2-oxo-4-hydroxy-4-carboxy-5-ureidoimidazoline decarboxylase</fullName>
        <ecNumber evidence="3">4.1.1.97</ecNumber>
    </recommendedName>
</protein>
<feature type="domain" description="Oxo-4-hydroxy-4-carboxy-5-ureidoimidazoline decarboxylase" evidence="7">
    <location>
        <begin position="12"/>
        <end position="168"/>
    </location>
</feature>
<dbReference type="InterPro" id="IPR017580">
    <property type="entry name" value="OHCU_decarboxylase-1"/>
</dbReference>
<keyword evidence="5" id="KW-0210">Decarboxylase</keyword>
<dbReference type="Pfam" id="PF09349">
    <property type="entry name" value="OHCU_decarbox"/>
    <property type="match status" value="1"/>
</dbReference>
<evidence type="ECO:0000313" key="9">
    <source>
        <dbReference type="Proteomes" id="UP001596103"/>
    </source>
</evidence>
<dbReference type="Proteomes" id="UP001596103">
    <property type="component" value="Unassembled WGS sequence"/>
</dbReference>